<evidence type="ECO:0000259" key="1">
    <source>
        <dbReference type="PROSITE" id="PS50125"/>
    </source>
</evidence>
<dbReference type="InterPro" id="IPR029787">
    <property type="entry name" value="Nucleotide_cyclase"/>
</dbReference>
<reference evidence="2" key="2">
    <citation type="submission" date="2022-08" db="EMBL/GenBank/DDBJ databases">
        <authorList>
            <person name="Dong C."/>
        </authorList>
    </citation>
    <scope>NUCLEOTIDE SEQUENCE</scope>
    <source>
        <strain evidence="2">59MF3M-4</strain>
    </source>
</reference>
<dbReference type="GO" id="GO:0035556">
    <property type="term" value="P:intracellular signal transduction"/>
    <property type="evidence" value="ECO:0007669"/>
    <property type="project" value="InterPro"/>
</dbReference>
<keyword evidence="3" id="KW-1185">Reference proteome</keyword>
<proteinExistence type="predicted"/>
<comment type="caution">
    <text evidence="2">The sequence shown here is derived from an EMBL/GenBank/DDBJ whole genome shotgun (WGS) entry which is preliminary data.</text>
</comment>
<dbReference type="PROSITE" id="PS50125">
    <property type="entry name" value="GUANYLATE_CYCLASE_2"/>
    <property type="match status" value="1"/>
</dbReference>
<dbReference type="GO" id="GO:0009190">
    <property type="term" value="P:cyclic nucleotide biosynthetic process"/>
    <property type="evidence" value="ECO:0007669"/>
    <property type="project" value="InterPro"/>
</dbReference>
<evidence type="ECO:0000313" key="2">
    <source>
        <dbReference type="EMBL" id="MCT7358062.1"/>
    </source>
</evidence>
<accession>A0A9X2WE72</accession>
<dbReference type="SUPFAM" id="SSF55073">
    <property type="entry name" value="Nucleotide cyclase"/>
    <property type="match status" value="1"/>
</dbReference>
<dbReference type="EMBL" id="JAOANI010000012">
    <property type="protein sequence ID" value="MCT7358062.1"/>
    <property type="molecule type" value="Genomic_DNA"/>
</dbReference>
<dbReference type="Proteomes" id="UP001147830">
    <property type="component" value="Unassembled WGS sequence"/>
</dbReference>
<evidence type="ECO:0000313" key="3">
    <source>
        <dbReference type="Proteomes" id="UP001147830"/>
    </source>
</evidence>
<dbReference type="GO" id="GO:0004016">
    <property type="term" value="F:adenylate cyclase activity"/>
    <property type="evidence" value="ECO:0007669"/>
    <property type="project" value="UniProtKB-ARBA"/>
</dbReference>
<dbReference type="Gene3D" id="3.30.70.1230">
    <property type="entry name" value="Nucleotide cyclase"/>
    <property type="match status" value="1"/>
</dbReference>
<feature type="domain" description="Guanylate cyclase" evidence="1">
    <location>
        <begin position="38"/>
        <end position="154"/>
    </location>
</feature>
<dbReference type="AlphaFoldDB" id="A0A9X2WE72"/>
<dbReference type="InterPro" id="IPR001054">
    <property type="entry name" value="A/G_cyclase"/>
</dbReference>
<name>A0A9X2WE72_9GAMM</name>
<dbReference type="CDD" id="cd07302">
    <property type="entry name" value="CHD"/>
    <property type="match status" value="1"/>
</dbReference>
<organism evidence="2 3">
    <name type="scientific">Thalassolituus pacificus</name>
    <dbReference type="NCBI Taxonomy" id="2975440"/>
    <lineage>
        <taxon>Bacteria</taxon>
        <taxon>Pseudomonadati</taxon>
        <taxon>Pseudomonadota</taxon>
        <taxon>Gammaproteobacteria</taxon>
        <taxon>Oceanospirillales</taxon>
        <taxon>Oceanospirillaceae</taxon>
        <taxon>Thalassolituus</taxon>
    </lineage>
</organism>
<gene>
    <name evidence="2" type="ORF">NYR02_03375</name>
</gene>
<dbReference type="RefSeq" id="WP_260974985.1">
    <property type="nucleotide sequence ID" value="NZ_JAOANI010000012.1"/>
</dbReference>
<protein>
    <submittedName>
        <fullName evidence="2">Adenylate/guanylate cyclase domain-containing protein</fullName>
    </submittedName>
</protein>
<sequence length="199" mass="22519">MRVNDHSLLAELLQQHHLNHNCPDSAQAVWQNYGTTAAVLITDMSRFSAITKEKGIVYYLALIQRMQGIVEAVTQKFNGTLIKYVADDAFVLFADSASALNALREIRELLHQDNQQFPHHHNIEIAAGIAFGELLNFHDREIFGDPVNEASKLGEDTAAAWEILLTESAYLNLPAEMREYDKVCDHNFGDLSIRTYYLK</sequence>
<reference evidence="2" key="1">
    <citation type="journal article" date="2022" name="Front. Microbiol.">
        <title>Genome-based taxonomic rearrangement of Oceanobacter-related bacteria including the description of Thalassolituus hydrocarbonoclasticus sp. nov. and Thalassolituus pacificus sp. nov. and emended description of the genus Thalassolituus.</title>
        <authorList>
            <person name="Dong C."/>
            <person name="Wei L."/>
            <person name="Wang J."/>
            <person name="Lai Q."/>
            <person name="Huang Z."/>
            <person name="Shao Z."/>
        </authorList>
    </citation>
    <scope>NUCLEOTIDE SEQUENCE</scope>
    <source>
        <strain evidence="2">59MF3M-4</strain>
    </source>
</reference>